<reference evidence="2" key="1">
    <citation type="journal article" date="2023" name="Front. Plant Sci.">
        <title>Chromosomal-level genome assembly of Melastoma candidum provides insights into trichome evolution.</title>
        <authorList>
            <person name="Zhong Y."/>
            <person name="Wu W."/>
            <person name="Sun C."/>
            <person name="Zou P."/>
            <person name="Liu Y."/>
            <person name="Dai S."/>
            <person name="Zhou R."/>
        </authorList>
    </citation>
    <scope>NUCLEOTIDE SEQUENCE [LARGE SCALE GENOMIC DNA]</scope>
</reference>
<accession>A0ACB9QYE9</accession>
<dbReference type="Proteomes" id="UP001057402">
    <property type="component" value="Chromosome 5"/>
</dbReference>
<protein>
    <submittedName>
        <fullName evidence="1">Uncharacterized protein</fullName>
    </submittedName>
</protein>
<organism evidence="1 2">
    <name type="scientific">Melastoma candidum</name>
    <dbReference type="NCBI Taxonomy" id="119954"/>
    <lineage>
        <taxon>Eukaryota</taxon>
        <taxon>Viridiplantae</taxon>
        <taxon>Streptophyta</taxon>
        <taxon>Embryophyta</taxon>
        <taxon>Tracheophyta</taxon>
        <taxon>Spermatophyta</taxon>
        <taxon>Magnoliopsida</taxon>
        <taxon>eudicotyledons</taxon>
        <taxon>Gunneridae</taxon>
        <taxon>Pentapetalae</taxon>
        <taxon>rosids</taxon>
        <taxon>malvids</taxon>
        <taxon>Myrtales</taxon>
        <taxon>Melastomataceae</taxon>
        <taxon>Melastomatoideae</taxon>
        <taxon>Melastomateae</taxon>
        <taxon>Melastoma</taxon>
    </lineage>
</organism>
<sequence length="493" mass="55685">MEKPPAAKMKSPGGGGGGVCLASLVSLFLLLSFYSHFLGTSTVHPFLAAPNSVNPSLNRLAGLNSSRNDLPTTEEDSCRGRYIYVHDLPPKFHADLLIHCRVLTRGTDGNMCPYLENAGLGPMVDDPEGVLSNGSWYKTNQFLLEVIFHEKMKRYKCLTEDSSFASAVYIPYYAGLDISQYLYSNNISVRDAAAFDLMRWLTGRPEWGRLSGRDHFFVAGRIAWDFRRQLDDPSDWGTKLMFLPEAQNMTLLSVESSVWNNDFAIPYPTFYHPSKDVEVSEWQERMRKQMRRHLFTFVGAPRPEPQLTIRGEIIRQCVLSRGNCNWVNCSSDSNNCDNPANVMKAFQRSVFCLQPGGDSYTRRSTFDSILSGCIPVFFHSGAAYVQYLWHLPKNYPSYSVFIPMDNTTKANIESVLIQIPEHDVLAMREEVIRLIPGIVYADPRSSERTFEDAFDVTVKRVLERVGKTREVIAAGGDPSIGFAEQNHHKFDLP</sequence>
<proteinExistence type="predicted"/>
<comment type="caution">
    <text evidence="1">The sequence shown here is derived from an EMBL/GenBank/DDBJ whole genome shotgun (WGS) entry which is preliminary data.</text>
</comment>
<evidence type="ECO:0000313" key="1">
    <source>
        <dbReference type="EMBL" id="KAI4370444.1"/>
    </source>
</evidence>
<dbReference type="EMBL" id="CM042884">
    <property type="protein sequence ID" value="KAI4370444.1"/>
    <property type="molecule type" value="Genomic_DNA"/>
</dbReference>
<keyword evidence="2" id="KW-1185">Reference proteome</keyword>
<gene>
    <name evidence="1" type="ORF">MLD38_018798</name>
</gene>
<name>A0ACB9QYE9_9MYRT</name>
<evidence type="ECO:0000313" key="2">
    <source>
        <dbReference type="Proteomes" id="UP001057402"/>
    </source>
</evidence>